<evidence type="ECO:0000313" key="2">
    <source>
        <dbReference type="Proteomes" id="UP000011651"/>
    </source>
</evidence>
<organism evidence="1 2">
    <name type="scientific">Vreelandella titanicae BH1</name>
    <dbReference type="NCBI Taxonomy" id="1204738"/>
    <lineage>
        <taxon>Bacteria</taxon>
        <taxon>Pseudomonadati</taxon>
        <taxon>Pseudomonadota</taxon>
        <taxon>Gammaproteobacteria</taxon>
        <taxon>Oceanospirillales</taxon>
        <taxon>Halomonadaceae</taxon>
        <taxon>Vreelandella</taxon>
    </lineage>
</organism>
<accession>L9UC04</accession>
<dbReference type="PATRIC" id="fig|1204738.3.peg.1966"/>
<dbReference type="EMBL" id="AOPO01000004">
    <property type="protein sequence ID" value="ELY21753.1"/>
    <property type="molecule type" value="Genomic_DNA"/>
</dbReference>
<dbReference type="AlphaFoldDB" id="L9UC04"/>
<evidence type="ECO:0000313" key="1">
    <source>
        <dbReference type="EMBL" id="ELY21753.1"/>
    </source>
</evidence>
<name>L9UC04_9GAMM</name>
<proteinExistence type="predicted"/>
<comment type="caution">
    <text evidence="1">The sequence shown here is derived from an EMBL/GenBank/DDBJ whole genome shotgun (WGS) entry which is preliminary data.</text>
</comment>
<protein>
    <submittedName>
        <fullName evidence="1">Uncharacterized protein</fullName>
    </submittedName>
</protein>
<sequence length="161" mass="18033">MARGGQTQVNARSRTNQLLYQAELLVTLPAGSDEHASARQMALEESALALFELALESLLREVTEHARLSEHRWTVLLAQDGPALAELQRLRDLKAQPESWLNWLEGQLERLHSDEGAARRETHNPAMIAVGNQAGLRQQLLDNLQAAKREIGALRETSLEW</sequence>
<dbReference type="Proteomes" id="UP000011651">
    <property type="component" value="Unassembled WGS sequence"/>
</dbReference>
<dbReference type="Pfam" id="PF20227">
    <property type="entry name" value="DUF6586"/>
    <property type="match status" value="1"/>
</dbReference>
<dbReference type="InterPro" id="IPR046493">
    <property type="entry name" value="DUF6586"/>
</dbReference>
<reference evidence="1 2" key="1">
    <citation type="journal article" date="2013" name="Genome Announc.">
        <title>Draft Genome of the Marine Gammaproteobacterium Halomonas titanicae.</title>
        <authorList>
            <person name="Sanchez-Porro C."/>
            <person name="de la Haba R.R."/>
            <person name="Cruz-Hernandez N."/>
            <person name="Gonzalez J.M."/>
            <person name="Reyes-Guirao C."/>
            <person name="Navarro-Sampedro L."/>
            <person name="Carballo M."/>
            <person name="Ventosa A."/>
        </authorList>
    </citation>
    <scope>NUCLEOTIDE SEQUENCE [LARGE SCALE GENOMIC DNA]</scope>
    <source>
        <strain evidence="1 2">BH1</strain>
    </source>
</reference>
<gene>
    <name evidence="1" type="ORF">HALTITAN_1313</name>
</gene>